<proteinExistence type="predicted"/>
<dbReference type="Gene3D" id="3.40.50.300">
    <property type="entry name" value="P-loop containing nucleotide triphosphate hydrolases"/>
    <property type="match status" value="1"/>
</dbReference>
<keyword evidence="5" id="KW-0378">Hydrolase</keyword>
<dbReference type="PANTHER" id="PTHR10465">
    <property type="entry name" value="TRANSMEMBRANE GTPASE FZO1"/>
    <property type="match status" value="1"/>
</dbReference>
<dbReference type="InterPro" id="IPR030381">
    <property type="entry name" value="G_DYNAMIN_dom"/>
</dbReference>
<evidence type="ECO:0000256" key="11">
    <source>
        <dbReference type="ARBA" id="ARBA00048548"/>
    </source>
</evidence>
<feature type="non-terminal residue" evidence="15">
    <location>
        <position position="1"/>
    </location>
</feature>
<reference evidence="15" key="1">
    <citation type="journal article" date="2021" name="Open Biol.">
        <title>Shared evolutionary footprints suggest mitochondrial oxidative damage underlies multiple complex I losses in fungi.</title>
        <authorList>
            <person name="Schikora-Tamarit M.A."/>
            <person name="Marcet-Houben M."/>
            <person name="Nosek J."/>
            <person name="Gabaldon T."/>
        </authorList>
    </citation>
    <scope>NUCLEOTIDE SEQUENCE</scope>
    <source>
        <strain evidence="15">CBS2887</strain>
    </source>
</reference>
<keyword evidence="2 13" id="KW-0812">Transmembrane</keyword>
<dbReference type="EMBL" id="JAEUBG010003009">
    <property type="protein sequence ID" value="KAH3683691.1"/>
    <property type="molecule type" value="Genomic_DNA"/>
</dbReference>
<dbReference type="NCBIfam" id="TIGR00231">
    <property type="entry name" value="small_GTP"/>
    <property type="match status" value="1"/>
</dbReference>
<dbReference type="InterPro" id="IPR005225">
    <property type="entry name" value="Small_GTP-bd"/>
</dbReference>
<evidence type="ECO:0000256" key="5">
    <source>
        <dbReference type="ARBA" id="ARBA00022801"/>
    </source>
</evidence>
<accession>A0A9P8TMG6</accession>
<evidence type="ECO:0000256" key="9">
    <source>
        <dbReference type="ARBA" id="ARBA00023134"/>
    </source>
</evidence>
<dbReference type="GO" id="GO:0051646">
    <property type="term" value="P:mitochondrion localization"/>
    <property type="evidence" value="ECO:0007669"/>
    <property type="project" value="TreeGrafter"/>
</dbReference>
<dbReference type="GO" id="GO:0005741">
    <property type="term" value="C:mitochondrial outer membrane"/>
    <property type="evidence" value="ECO:0007669"/>
    <property type="project" value="UniProtKB-SubCell"/>
</dbReference>
<comment type="caution">
    <text evidence="15">The sequence shown here is derived from an EMBL/GenBank/DDBJ whole genome shotgun (WGS) entry which is preliminary data.</text>
</comment>
<dbReference type="Proteomes" id="UP000774326">
    <property type="component" value="Unassembled WGS sequence"/>
</dbReference>
<evidence type="ECO:0000256" key="1">
    <source>
        <dbReference type="ARBA" id="ARBA00004374"/>
    </source>
</evidence>
<dbReference type="AlphaFoldDB" id="A0A9P8TMG6"/>
<dbReference type="Pfam" id="PF00350">
    <property type="entry name" value="Dynamin_N"/>
    <property type="match status" value="1"/>
</dbReference>
<dbReference type="GO" id="GO:0008053">
    <property type="term" value="P:mitochondrial fusion"/>
    <property type="evidence" value="ECO:0007669"/>
    <property type="project" value="TreeGrafter"/>
</dbReference>
<evidence type="ECO:0000256" key="7">
    <source>
        <dbReference type="ARBA" id="ARBA00023054"/>
    </source>
</evidence>
<feature type="domain" description="Dynamin-type G" evidence="14">
    <location>
        <begin position="206"/>
        <end position="490"/>
    </location>
</feature>
<evidence type="ECO:0000256" key="4">
    <source>
        <dbReference type="ARBA" id="ARBA00022787"/>
    </source>
</evidence>
<dbReference type="GO" id="GO:0005525">
    <property type="term" value="F:GTP binding"/>
    <property type="evidence" value="ECO:0007669"/>
    <property type="project" value="UniProtKB-KW"/>
</dbReference>
<reference evidence="15" key="2">
    <citation type="submission" date="2021-01" db="EMBL/GenBank/DDBJ databases">
        <authorList>
            <person name="Schikora-Tamarit M.A."/>
        </authorList>
    </citation>
    <scope>NUCLEOTIDE SEQUENCE</scope>
    <source>
        <strain evidence="15">CBS2887</strain>
    </source>
</reference>
<evidence type="ECO:0000256" key="2">
    <source>
        <dbReference type="ARBA" id="ARBA00022692"/>
    </source>
</evidence>
<evidence type="ECO:0000256" key="8">
    <source>
        <dbReference type="ARBA" id="ARBA00023128"/>
    </source>
</evidence>
<keyword evidence="10 13" id="KW-0472">Membrane</keyword>
<keyword evidence="6 13" id="KW-1133">Transmembrane helix</keyword>
<keyword evidence="4" id="KW-1000">Mitochondrion outer membrane</keyword>
<comment type="subcellular location">
    <subcellularLocation>
        <location evidence="1">Mitochondrion outer membrane</location>
        <topology evidence="1">Multi-pass membrane protein</topology>
    </subcellularLocation>
</comment>
<feature type="region of interest" description="Disordered" evidence="12">
    <location>
        <begin position="429"/>
        <end position="448"/>
    </location>
</feature>
<dbReference type="PANTHER" id="PTHR10465:SF0">
    <property type="entry name" value="SARCALUMENIN"/>
    <property type="match status" value="1"/>
</dbReference>
<dbReference type="FunFam" id="3.40.50.300:FF:000638">
    <property type="entry name" value="Transmembrane GTPase Fzo1, putative"/>
    <property type="match status" value="1"/>
</dbReference>
<evidence type="ECO:0000256" key="10">
    <source>
        <dbReference type="ARBA" id="ARBA00023136"/>
    </source>
</evidence>
<dbReference type="OrthoDB" id="9984778at2759"/>
<keyword evidence="3" id="KW-0547">Nucleotide-binding</keyword>
<dbReference type="InterPro" id="IPR027094">
    <property type="entry name" value="Mitofusin_fam"/>
</dbReference>
<dbReference type="InterPro" id="IPR027417">
    <property type="entry name" value="P-loop_NTPase"/>
</dbReference>
<dbReference type="SUPFAM" id="SSF52540">
    <property type="entry name" value="P-loop containing nucleoside triphosphate hydrolases"/>
    <property type="match status" value="1"/>
</dbReference>
<feature type="region of interest" description="Disordered" evidence="12">
    <location>
        <begin position="1"/>
        <end position="20"/>
    </location>
</feature>
<sequence length="840" mass="95968">EEKDPLQDLLHDHDEDDETKTLLNDPLNNATTLNYLRDEGILEGSTVFDGNFQENREKVLVKHNRSLSNDKHLKSQLSQLHYNNNRISLNRSILNAVQLLNELQQENSNNPVFYPSNDLTNPMLNSRRAHLALLRKQSMKSIAKEAVTQEEQEEDEESIDLNILKLNLKSDSHVVSKLDKSAIGQLLDGKITQVSKHLQSLKDRIDDITSKILITGDLNSGKSTFCNALLRRKVLPEDQQPCTTVFCEVIDYKENNGVEQVHAVPIGSEYNIRNESTYKIFQLKDLEHLVGECDKYSILKVYCTDRRSTDESLLRNGIVDIAIIDAPGLNLDSYQTTEVFARQEEIDLVIFVLSAENHFTLSAKEFISAATHEKKLMFFVINRYDYIKDKQKCQNRILEQVQTLSPDTHKDSKNFVHFISSSEIVDALPDGDGNGGDDNSNNDDFTNPNFDHLEESLRNFILQKRSLSKLQPAKTYLTKLFQDVESLAQINSKLYASEKNTLEQQLNEIQPIYERKLVESVKLTDKIEKIIDTACTEVYQYTKQEILTSLDKISESAIVELEGFPDLVQFTAEVQQKITDSIVDSVRVSETYAKKTTVDTLNRINKLGESTLGDKFNNSDVVFRDDIMFTRRKDTISRNLNNQVDLIDYFDPSIEGFLQFIGLQEKYSIDKSTLSYLKNSAYSSVGLFAVTKVFSINRVVNGIFHFGSFFSFTTLKYLALPVAIGAGLASGYYLICDMPRALTKNLSQKYKQQIKDLDYPHENSNRISKECNKVLKYPLKKIQTTYQTLLDEEISKKEKLVKSYKDVDVSLAFFNKLVKKALEQKTLVESYDLESINNVE</sequence>
<keyword evidence="8" id="KW-0496">Mitochondrion</keyword>
<keyword evidence="9" id="KW-0342">GTP-binding</keyword>
<evidence type="ECO:0000259" key="14">
    <source>
        <dbReference type="PROSITE" id="PS51718"/>
    </source>
</evidence>
<evidence type="ECO:0000256" key="12">
    <source>
        <dbReference type="SAM" id="MobiDB-lite"/>
    </source>
</evidence>
<evidence type="ECO:0000313" key="16">
    <source>
        <dbReference type="Proteomes" id="UP000774326"/>
    </source>
</evidence>
<feature type="transmembrane region" description="Helical" evidence="13">
    <location>
        <begin position="717"/>
        <end position="735"/>
    </location>
</feature>
<name>A0A9P8TMG6_WICPI</name>
<gene>
    <name evidence="15" type="ORF">WICPIJ_005375</name>
</gene>
<dbReference type="InterPro" id="IPR045063">
    <property type="entry name" value="Dynamin_N"/>
</dbReference>
<feature type="compositionally biased region" description="Basic and acidic residues" evidence="12">
    <location>
        <begin position="1"/>
        <end position="13"/>
    </location>
</feature>
<protein>
    <recommendedName>
        <fullName evidence="14">Dynamin-type G domain-containing protein</fullName>
    </recommendedName>
</protein>
<evidence type="ECO:0000256" key="3">
    <source>
        <dbReference type="ARBA" id="ARBA00022741"/>
    </source>
</evidence>
<comment type="catalytic activity">
    <reaction evidence="11">
        <text>GTP + H2O = GDP + phosphate + H(+)</text>
        <dbReference type="Rhea" id="RHEA:19669"/>
        <dbReference type="ChEBI" id="CHEBI:15377"/>
        <dbReference type="ChEBI" id="CHEBI:15378"/>
        <dbReference type="ChEBI" id="CHEBI:37565"/>
        <dbReference type="ChEBI" id="CHEBI:43474"/>
        <dbReference type="ChEBI" id="CHEBI:58189"/>
    </reaction>
</comment>
<evidence type="ECO:0000256" key="6">
    <source>
        <dbReference type="ARBA" id="ARBA00022989"/>
    </source>
</evidence>
<evidence type="ECO:0000256" key="13">
    <source>
        <dbReference type="SAM" id="Phobius"/>
    </source>
</evidence>
<dbReference type="PROSITE" id="PS51718">
    <property type="entry name" value="G_DYNAMIN_2"/>
    <property type="match status" value="1"/>
</dbReference>
<evidence type="ECO:0000313" key="15">
    <source>
        <dbReference type="EMBL" id="KAH3683691.1"/>
    </source>
</evidence>
<keyword evidence="7" id="KW-0175">Coiled coil</keyword>
<dbReference type="GO" id="GO:0003924">
    <property type="term" value="F:GTPase activity"/>
    <property type="evidence" value="ECO:0007669"/>
    <property type="project" value="InterPro"/>
</dbReference>
<organism evidence="15 16">
    <name type="scientific">Wickerhamomyces pijperi</name>
    <name type="common">Yeast</name>
    <name type="synonym">Pichia pijperi</name>
    <dbReference type="NCBI Taxonomy" id="599730"/>
    <lineage>
        <taxon>Eukaryota</taxon>
        <taxon>Fungi</taxon>
        <taxon>Dikarya</taxon>
        <taxon>Ascomycota</taxon>
        <taxon>Saccharomycotina</taxon>
        <taxon>Saccharomycetes</taxon>
        <taxon>Phaffomycetales</taxon>
        <taxon>Wickerhamomycetaceae</taxon>
        <taxon>Wickerhamomyces</taxon>
    </lineage>
</organism>
<keyword evidence="16" id="KW-1185">Reference proteome</keyword>